<accession>L7CJ77</accession>
<organism evidence="2 3">
    <name type="scientific">Rhodopirellula baltica SWK14</name>
    <dbReference type="NCBI Taxonomy" id="993516"/>
    <lineage>
        <taxon>Bacteria</taxon>
        <taxon>Pseudomonadati</taxon>
        <taxon>Planctomycetota</taxon>
        <taxon>Planctomycetia</taxon>
        <taxon>Pirellulales</taxon>
        <taxon>Pirellulaceae</taxon>
        <taxon>Rhodopirellula</taxon>
    </lineage>
</organism>
<reference evidence="2 3" key="1">
    <citation type="journal article" date="2013" name="Mar. Genomics">
        <title>Expression of sulfatases in Rhodopirellula baltica and the diversity of sulfatases in the genus Rhodopirellula.</title>
        <authorList>
            <person name="Wegner C.E."/>
            <person name="Richter-Heitmann T."/>
            <person name="Klindworth A."/>
            <person name="Klockow C."/>
            <person name="Richter M."/>
            <person name="Achstetter T."/>
            <person name="Glockner F.O."/>
            <person name="Harder J."/>
        </authorList>
    </citation>
    <scope>NUCLEOTIDE SEQUENCE [LARGE SCALE GENOMIC DNA]</scope>
    <source>
        <strain evidence="2 3">SWK14</strain>
    </source>
</reference>
<name>L7CJ77_RHOBT</name>
<dbReference type="PANTHER" id="PTHR43798">
    <property type="entry name" value="MONOACYLGLYCEROL LIPASE"/>
    <property type="match status" value="1"/>
</dbReference>
<dbReference type="PATRIC" id="fig|993516.3.peg.2329"/>
<evidence type="ECO:0000259" key="1">
    <source>
        <dbReference type="Pfam" id="PF00561"/>
    </source>
</evidence>
<dbReference type="GO" id="GO:0016020">
    <property type="term" value="C:membrane"/>
    <property type="evidence" value="ECO:0007669"/>
    <property type="project" value="TreeGrafter"/>
</dbReference>
<gene>
    <name evidence="2" type="ORF">RBSWK_02184</name>
</gene>
<dbReference type="InterPro" id="IPR000073">
    <property type="entry name" value="AB_hydrolase_1"/>
</dbReference>
<evidence type="ECO:0000313" key="2">
    <source>
        <dbReference type="EMBL" id="ELP34048.1"/>
    </source>
</evidence>
<comment type="caution">
    <text evidence="2">The sequence shown here is derived from an EMBL/GenBank/DDBJ whole genome shotgun (WGS) entry which is preliminary data.</text>
</comment>
<dbReference type="SUPFAM" id="SSF53474">
    <property type="entry name" value="alpha/beta-Hydrolases"/>
    <property type="match status" value="1"/>
</dbReference>
<feature type="domain" description="AB hydrolase-1" evidence="1">
    <location>
        <begin position="83"/>
        <end position="327"/>
    </location>
</feature>
<protein>
    <submittedName>
        <fullName evidence="2">Haloalkane dehalogenase</fullName>
    </submittedName>
</protein>
<dbReference type="EMBL" id="AMWG01000043">
    <property type="protein sequence ID" value="ELP34048.1"/>
    <property type="molecule type" value="Genomic_DNA"/>
</dbReference>
<dbReference type="Gene3D" id="3.40.50.1820">
    <property type="entry name" value="alpha/beta hydrolase"/>
    <property type="match status" value="1"/>
</dbReference>
<dbReference type="PANTHER" id="PTHR43798:SF24">
    <property type="entry name" value="CIS-3-ALKYL-4-ALKYLOXETAN-2-ONE DECARBOXYLASE"/>
    <property type="match status" value="1"/>
</dbReference>
<dbReference type="AlphaFoldDB" id="L7CJ77"/>
<proteinExistence type="predicted"/>
<sequence>MQPARDSKQARKLKAGANRDLNCRLSSNRRGSSKLATMTNLASDLFPHPSSELSIDGHTLRYIDTAASSDIPSSAVGSADGEPTFLCVHGNPTWSFYYRRIIERYGKQQRVIAVDHIGCGRSDKPSEDEFPYTMAAHRDNLIRLVDELDLKNVILIAHDWGGAIGLSAMHARRDRLAGIGLLNTAAFPPPYMPQRIAACRMPVLGTPAVRGLNLFARAAVTMAMSRTKMKPDVAAGLLAPYDNWKNRVAIDRFVRDIPLNDSHPTMKTLRQLESDLPDLASLPISLIWGMKDWCFRPECLRRFQSVWPDAEITELATTGHYVIEDSPEETLAAIDSLLARVKERIGAA</sequence>
<dbReference type="Pfam" id="PF00561">
    <property type="entry name" value="Abhydrolase_1"/>
    <property type="match status" value="1"/>
</dbReference>
<dbReference type="InterPro" id="IPR050266">
    <property type="entry name" value="AB_hydrolase_sf"/>
</dbReference>
<dbReference type="Proteomes" id="UP000010959">
    <property type="component" value="Unassembled WGS sequence"/>
</dbReference>
<evidence type="ECO:0000313" key="3">
    <source>
        <dbReference type="Proteomes" id="UP000010959"/>
    </source>
</evidence>
<dbReference type="InterPro" id="IPR029058">
    <property type="entry name" value="AB_hydrolase_fold"/>
</dbReference>